<feature type="compositionally biased region" description="Polar residues" evidence="1">
    <location>
        <begin position="100"/>
        <end position="115"/>
    </location>
</feature>
<dbReference type="AlphaFoldDB" id="A0A1Z5RHR8"/>
<evidence type="ECO:0000256" key="1">
    <source>
        <dbReference type="SAM" id="MobiDB-lite"/>
    </source>
</evidence>
<keyword evidence="3" id="KW-1185">Reference proteome</keyword>
<dbReference type="Proteomes" id="UP000000768">
    <property type="component" value="Chromosome 5"/>
</dbReference>
<dbReference type="Gramene" id="OQU83288">
    <property type="protein sequence ID" value="OQU83288"/>
    <property type="gene ID" value="SORBI_3005G104300"/>
</dbReference>
<organism evidence="2 3">
    <name type="scientific">Sorghum bicolor</name>
    <name type="common">Sorghum</name>
    <name type="synonym">Sorghum vulgare</name>
    <dbReference type="NCBI Taxonomy" id="4558"/>
    <lineage>
        <taxon>Eukaryota</taxon>
        <taxon>Viridiplantae</taxon>
        <taxon>Streptophyta</taxon>
        <taxon>Embryophyta</taxon>
        <taxon>Tracheophyta</taxon>
        <taxon>Spermatophyta</taxon>
        <taxon>Magnoliopsida</taxon>
        <taxon>Liliopsida</taxon>
        <taxon>Poales</taxon>
        <taxon>Poaceae</taxon>
        <taxon>PACMAD clade</taxon>
        <taxon>Panicoideae</taxon>
        <taxon>Andropogonodae</taxon>
        <taxon>Andropogoneae</taxon>
        <taxon>Sorghinae</taxon>
        <taxon>Sorghum</taxon>
    </lineage>
</organism>
<proteinExistence type="predicted"/>
<evidence type="ECO:0000313" key="3">
    <source>
        <dbReference type="Proteomes" id="UP000000768"/>
    </source>
</evidence>
<evidence type="ECO:0000313" key="2">
    <source>
        <dbReference type="EMBL" id="OQU83288.1"/>
    </source>
</evidence>
<gene>
    <name evidence="2" type="ORF">SORBI_3005G104300</name>
</gene>
<accession>A0A1Z5RHR8</accession>
<name>A0A1Z5RHR8_SORBI</name>
<reference evidence="2 3" key="1">
    <citation type="journal article" date="2009" name="Nature">
        <title>The Sorghum bicolor genome and the diversification of grasses.</title>
        <authorList>
            <person name="Paterson A.H."/>
            <person name="Bowers J.E."/>
            <person name="Bruggmann R."/>
            <person name="Dubchak I."/>
            <person name="Grimwood J."/>
            <person name="Gundlach H."/>
            <person name="Haberer G."/>
            <person name="Hellsten U."/>
            <person name="Mitros T."/>
            <person name="Poliakov A."/>
            <person name="Schmutz J."/>
            <person name="Spannagl M."/>
            <person name="Tang H."/>
            <person name="Wang X."/>
            <person name="Wicker T."/>
            <person name="Bharti A.K."/>
            <person name="Chapman J."/>
            <person name="Feltus F.A."/>
            <person name="Gowik U."/>
            <person name="Grigoriev I.V."/>
            <person name="Lyons E."/>
            <person name="Maher C.A."/>
            <person name="Martis M."/>
            <person name="Narechania A."/>
            <person name="Otillar R.P."/>
            <person name="Penning B.W."/>
            <person name="Salamov A.A."/>
            <person name="Wang Y."/>
            <person name="Zhang L."/>
            <person name="Carpita N.C."/>
            <person name="Freeling M."/>
            <person name="Gingle A.R."/>
            <person name="Hash C.T."/>
            <person name="Keller B."/>
            <person name="Klein P."/>
            <person name="Kresovich S."/>
            <person name="McCann M.C."/>
            <person name="Ming R."/>
            <person name="Peterson D.G."/>
            <person name="Mehboob-ur-Rahman"/>
            <person name="Ware D."/>
            <person name="Westhoff P."/>
            <person name="Mayer K.F."/>
            <person name="Messing J."/>
            <person name="Rokhsar D.S."/>
        </authorList>
    </citation>
    <scope>NUCLEOTIDE SEQUENCE [LARGE SCALE GENOMIC DNA]</scope>
    <source>
        <strain evidence="3">cv. BTx623</strain>
    </source>
</reference>
<dbReference type="EMBL" id="CM000764">
    <property type="protein sequence ID" value="OQU83288.1"/>
    <property type="molecule type" value="Genomic_DNA"/>
</dbReference>
<feature type="region of interest" description="Disordered" evidence="1">
    <location>
        <begin position="64"/>
        <end position="139"/>
    </location>
</feature>
<protein>
    <submittedName>
        <fullName evidence="2">Uncharacterized protein</fullName>
    </submittedName>
</protein>
<reference evidence="3" key="2">
    <citation type="journal article" date="2018" name="Plant J.">
        <title>The Sorghum bicolor reference genome: improved assembly, gene annotations, a transcriptome atlas, and signatures of genome organization.</title>
        <authorList>
            <person name="McCormick R.F."/>
            <person name="Truong S.K."/>
            <person name="Sreedasyam A."/>
            <person name="Jenkins J."/>
            <person name="Shu S."/>
            <person name="Sims D."/>
            <person name="Kennedy M."/>
            <person name="Amirebrahimi M."/>
            <person name="Weers B.D."/>
            <person name="McKinley B."/>
            <person name="Mattison A."/>
            <person name="Morishige D.T."/>
            <person name="Grimwood J."/>
            <person name="Schmutz J."/>
            <person name="Mullet J.E."/>
        </authorList>
    </citation>
    <scope>NUCLEOTIDE SEQUENCE [LARGE SCALE GENOMIC DNA]</scope>
    <source>
        <strain evidence="3">cv. BTx623</strain>
    </source>
</reference>
<dbReference type="InParanoid" id="A0A1Z5RHR8"/>
<feature type="compositionally biased region" description="Low complexity" evidence="1">
    <location>
        <begin position="124"/>
        <end position="139"/>
    </location>
</feature>
<sequence>MAKIFVPLSLPVSHHPSPFFTPTLPPFPQASSLSIHLPFMTPLSHRRQAAGAMQRRTAPAVPHLLSSHPCALPNPNNMGFGTHGGRSSRRRTWPLAPTQLRPNLSSPPTTSQIPTETREVVQTAAPAKCGEPAAAAAGS</sequence>